<evidence type="ECO:0000313" key="4">
    <source>
        <dbReference type="EMBL" id="MBR7799054.1"/>
    </source>
</evidence>
<evidence type="ECO:0000256" key="1">
    <source>
        <dbReference type="PIRNR" id="PIRNR005700"/>
    </source>
</evidence>
<comment type="caution">
    <text evidence="4">The sequence shown here is derived from an EMBL/GenBank/DDBJ whole genome shotgun (WGS) entry which is preliminary data.</text>
</comment>
<organism evidence="4 5">
    <name type="scientific">Undibacterium fentianense</name>
    <dbReference type="NCBI Taxonomy" id="2828728"/>
    <lineage>
        <taxon>Bacteria</taxon>
        <taxon>Pseudomonadati</taxon>
        <taxon>Pseudomonadota</taxon>
        <taxon>Betaproteobacteria</taxon>
        <taxon>Burkholderiales</taxon>
        <taxon>Oxalobacteraceae</taxon>
        <taxon>Undibacterium</taxon>
    </lineage>
</organism>
<accession>A0A941IBH1</accession>
<keyword evidence="5" id="KW-1185">Reference proteome</keyword>
<protein>
    <recommendedName>
        <fullName evidence="1">Aminopeptidase</fullName>
    </recommendedName>
</protein>
<feature type="chain" id="PRO_5037465669" description="Aminopeptidase" evidence="3">
    <location>
        <begin position="25"/>
        <end position="382"/>
    </location>
</feature>
<dbReference type="AlphaFoldDB" id="A0A941IBH1"/>
<keyword evidence="1" id="KW-0645">Protease</keyword>
<keyword evidence="1" id="KW-0031">Aminopeptidase</keyword>
<dbReference type="GO" id="GO:0006508">
    <property type="term" value="P:proteolysis"/>
    <property type="evidence" value="ECO:0007669"/>
    <property type="project" value="UniProtKB-KW"/>
</dbReference>
<dbReference type="SUPFAM" id="SSF54001">
    <property type="entry name" value="Cysteine proteinases"/>
    <property type="match status" value="1"/>
</dbReference>
<gene>
    <name evidence="4" type="ORF">KDM90_03500</name>
</gene>
<name>A0A941IBH1_9BURK</name>
<dbReference type="Gene3D" id="3.90.70.10">
    <property type="entry name" value="Cysteine proteinases"/>
    <property type="match status" value="1"/>
</dbReference>
<feature type="active site" evidence="2">
    <location>
        <position position="337"/>
    </location>
</feature>
<proteinExistence type="inferred from homology"/>
<dbReference type="Pfam" id="PF03051">
    <property type="entry name" value="Peptidase_C1_2"/>
    <property type="match status" value="1"/>
</dbReference>
<evidence type="ECO:0000256" key="2">
    <source>
        <dbReference type="PIRSR" id="PIRSR005700-1"/>
    </source>
</evidence>
<dbReference type="PIRSF" id="PIRSF005700">
    <property type="entry name" value="PepC"/>
    <property type="match status" value="1"/>
</dbReference>
<comment type="similarity">
    <text evidence="1">Belongs to the peptidase C1 family.</text>
</comment>
<feature type="signal peptide" evidence="3">
    <location>
        <begin position="1"/>
        <end position="24"/>
    </location>
</feature>
<keyword evidence="1" id="KW-0788">Thiol protease</keyword>
<sequence length="382" mass="43008">MHTKPLSVVLVLGVLNLFASTCFAQSTLVNSANAASSSSAANANKKVFTITHEAQRTAAKDQARTNTCWNFATASFMESEVARQGGKLIELSEVFGVRHAYPLKADAYLRVQGKATFWEGGNNHDAMEMLKRYGAVPKAYYTGLKEGETKLDHAELAATTKAFLDAVIKTGRPSKSWRAAFEGILDAYIGKPPSNFVFENRVYTPQTFRDQVLKLNPDDYVEVTSFSHHPYYQRIRLEIPDNWSHDSRYLNVPIDDMERIMNHALSNGYTISWGGDTSEKGFNVKEGYAVLDDESKLITQDFRQDAFDDWRSTDDHSMHIVGLSKDEKGNPFFLTKNSYGVSSGPFEGHLHMSRNYVRMKTIYFMVHKDAIPADIRQKSAIR</sequence>
<dbReference type="EMBL" id="JAGSPJ010000001">
    <property type="protein sequence ID" value="MBR7799054.1"/>
    <property type="molecule type" value="Genomic_DNA"/>
</dbReference>
<keyword evidence="3" id="KW-0732">Signal</keyword>
<dbReference type="RefSeq" id="WP_212674162.1">
    <property type="nucleotide sequence ID" value="NZ_JAGSPJ010000001.1"/>
</dbReference>
<evidence type="ECO:0000313" key="5">
    <source>
        <dbReference type="Proteomes" id="UP000678545"/>
    </source>
</evidence>
<feature type="active site" evidence="2">
    <location>
        <position position="316"/>
    </location>
</feature>
<feature type="active site" evidence="2">
    <location>
        <position position="68"/>
    </location>
</feature>
<dbReference type="GO" id="GO:0070005">
    <property type="term" value="F:cysteine-type aminopeptidase activity"/>
    <property type="evidence" value="ECO:0007669"/>
    <property type="project" value="InterPro"/>
</dbReference>
<evidence type="ECO:0000256" key="3">
    <source>
        <dbReference type="SAM" id="SignalP"/>
    </source>
</evidence>
<dbReference type="InterPro" id="IPR038765">
    <property type="entry name" value="Papain-like_cys_pep_sf"/>
</dbReference>
<dbReference type="Proteomes" id="UP000678545">
    <property type="component" value="Unassembled WGS sequence"/>
</dbReference>
<dbReference type="InterPro" id="IPR004134">
    <property type="entry name" value="Peptidase_C1B"/>
</dbReference>
<keyword evidence="1" id="KW-0378">Hydrolase</keyword>
<reference evidence="4" key="1">
    <citation type="submission" date="2021-04" db="EMBL/GenBank/DDBJ databases">
        <title>novel species isolated from subtropical streams in China.</title>
        <authorList>
            <person name="Lu H."/>
        </authorList>
    </citation>
    <scope>NUCLEOTIDE SEQUENCE</scope>
    <source>
        <strain evidence="4">FT137W</strain>
    </source>
</reference>